<evidence type="ECO:0000313" key="2">
    <source>
        <dbReference type="Proteomes" id="UP000789702"/>
    </source>
</evidence>
<dbReference type="Proteomes" id="UP000789702">
    <property type="component" value="Unassembled WGS sequence"/>
</dbReference>
<keyword evidence="2" id="KW-1185">Reference proteome</keyword>
<comment type="caution">
    <text evidence="1">The sequence shown here is derived from an EMBL/GenBank/DDBJ whole genome shotgun (WGS) entry which is preliminary data.</text>
</comment>
<reference evidence="1" key="1">
    <citation type="submission" date="2021-06" db="EMBL/GenBank/DDBJ databases">
        <authorList>
            <person name="Kallberg Y."/>
            <person name="Tangrot J."/>
            <person name="Rosling A."/>
        </authorList>
    </citation>
    <scope>NUCLEOTIDE SEQUENCE</scope>
    <source>
        <strain evidence="1">IL203A</strain>
    </source>
</reference>
<gene>
    <name evidence="1" type="ORF">DHETER_LOCUS13471</name>
</gene>
<protein>
    <submittedName>
        <fullName evidence="1">14296_t:CDS:1</fullName>
    </submittedName>
</protein>
<proteinExistence type="predicted"/>
<accession>A0ACA9Q3F3</accession>
<name>A0ACA9Q3F3_9GLOM</name>
<sequence>HKCDNEGFQCKYCAKRNLMCVRVKWDKRGRKPNKTAFQTNIISPIHNNEGSPKSFISEQPQPESNECILYDNETQLLYPVFGFTPIMLHEPTHDIDDLNKFEELFRLFHFWGSFYA</sequence>
<feature type="non-terminal residue" evidence="1">
    <location>
        <position position="1"/>
    </location>
</feature>
<dbReference type="EMBL" id="CAJVPU010037044">
    <property type="protein sequence ID" value="CAG8731599.1"/>
    <property type="molecule type" value="Genomic_DNA"/>
</dbReference>
<evidence type="ECO:0000313" key="1">
    <source>
        <dbReference type="EMBL" id="CAG8731599.1"/>
    </source>
</evidence>
<organism evidence="1 2">
    <name type="scientific">Dentiscutata heterogama</name>
    <dbReference type="NCBI Taxonomy" id="1316150"/>
    <lineage>
        <taxon>Eukaryota</taxon>
        <taxon>Fungi</taxon>
        <taxon>Fungi incertae sedis</taxon>
        <taxon>Mucoromycota</taxon>
        <taxon>Glomeromycotina</taxon>
        <taxon>Glomeromycetes</taxon>
        <taxon>Diversisporales</taxon>
        <taxon>Gigasporaceae</taxon>
        <taxon>Dentiscutata</taxon>
    </lineage>
</organism>